<feature type="region of interest" description="Disordered" evidence="1">
    <location>
        <begin position="1"/>
        <end position="93"/>
    </location>
</feature>
<organism evidence="2 3">
    <name type="scientific">Streptomyces lannensis</name>
    <dbReference type="NCBI Taxonomy" id="766498"/>
    <lineage>
        <taxon>Bacteria</taxon>
        <taxon>Bacillati</taxon>
        <taxon>Actinomycetota</taxon>
        <taxon>Actinomycetes</taxon>
        <taxon>Kitasatosporales</taxon>
        <taxon>Streptomycetaceae</taxon>
        <taxon>Streptomyces</taxon>
    </lineage>
</organism>
<sequence length="93" mass="9362">MPQAGSAETAVAAEEGAARACWGSSATRTARTAAATAATAEPRRFGLRRPGPASDLCSKENSQRVMGAGGPASFGTRTSDDDRAVTGCGEEVC</sequence>
<comment type="caution">
    <text evidence="2">The sequence shown here is derived from an EMBL/GenBank/DDBJ whole genome shotgun (WGS) entry which is preliminary data.</text>
</comment>
<reference evidence="3" key="1">
    <citation type="journal article" date="2019" name="Int. J. Syst. Evol. Microbiol.">
        <title>The Global Catalogue of Microorganisms (GCM) 10K type strain sequencing project: providing services to taxonomists for standard genome sequencing and annotation.</title>
        <authorList>
            <consortium name="The Broad Institute Genomics Platform"/>
            <consortium name="The Broad Institute Genome Sequencing Center for Infectious Disease"/>
            <person name="Wu L."/>
            <person name="Ma J."/>
        </authorList>
    </citation>
    <scope>NUCLEOTIDE SEQUENCE [LARGE SCALE GENOMIC DNA]</scope>
    <source>
        <strain evidence="3">JCM 16578</strain>
    </source>
</reference>
<dbReference type="EMBL" id="BAAAZA010000001">
    <property type="protein sequence ID" value="GAA3843945.1"/>
    <property type="molecule type" value="Genomic_DNA"/>
</dbReference>
<feature type="compositionally biased region" description="Low complexity" evidence="1">
    <location>
        <begin position="1"/>
        <end position="40"/>
    </location>
</feature>
<evidence type="ECO:0000313" key="2">
    <source>
        <dbReference type="EMBL" id="GAA3843945.1"/>
    </source>
</evidence>
<evidence type="ECO:0000313" key="3">
    <source>
        <dbReference type="Proteomes" id="UP001501563"/>
    </source>
</evidence>
<name>A0ABP7JH36_9ACTN</name>
<dbReference type="Proteomes" id="UP001501563">
    <property type="component" value="Unassembled WGS sequence"/>
</dbReference>
<accession>A0ABP7JH36</accession>
<evidence type="ECO:0000256" key="1">
    <source>
        <dbReference type="SAM" id="MobiDB-lite"/>
    </source>
</evidence>
<keyword evidence="3" id="KW-1185">Reference proteome</keyword>
<gene>
    <name evidence="2" type="ORF">GCM10022207_00490</name>
</gene>
<proteinExistence type="predicted"/>
<protein>
    <submittedName>
        <fullName evidence="2">Uncharacterized protein</fullName>
    </submittedName>
</protein>